<dbReference type="FunFam" id="3.40.50.11860:FF:000001">
    <property type="entry name" value="2-(3-amino-3-carboxypropyl)histidine synthase subunit 2"/>
    <property type="match status" value="1"/>
</dbReference>
<dbReference type="PANTHER" id="PTHR10762:SF2">
    <property type="entry name" value="2-(3-AMINO-3-CARBOXYPROPYL)HISTIDINE SYNTHASE SUBUNIT 2"/>
    <property type="match status" value="1"/>
</dbReference>
<dbReference type="GO" id="GO:0005737">
    <property type="term" value="C:cytoplasm"/>
    <property type="evidence" value="ECO:0007669"/>
    <property type="project" value="UniProtKB-SubCell"/>
</dbReference>
<dbReference type="FunFam" id="3.40.50.11840:FF:000002">
    <property type="entry name" value="2-(3-amino-3-carboxypropyl)histidine synthase subunit 2"/>
    <property type="match status" value="1"/>
</dbReference>
<dbReference type="GO" id="GO:0017183">
    <property type="term" value="P:protein histidyl modification to diphthamide"/>
    <property type="evidence" value="ECO:0007669"/>
    <property type="project" value="InterPro"/>
</dbReference>
<evidence type="ECO:0000256" key="1">
    <source>
        <dbReference type="ARBA" id="ARBA00001966"/>
    </source>
</evidence>
<dbReference type="PANTHER" id="PTHR10762">
    <property type="entry name" value="DIPHTHAMIDE BIOSYNTHESIS PROTEIN"/>
    <property type="match status" value="1"/>
</dbReference>
<comment type="pathway">
    <text evidence="2 10">Protein modification; peptidyl-diphthamide biosynthesis.</text>
</comment>
<dbReference type="Proteomes" id="UP001214603">
    <property type="component" value="Chromosome 9"/>
</dbReference>
<evidence type="ECO:0000256" key="10">
    <source>
        <dbReference type="RuleBase" id="RU364133"/>
    </source>
</evidence>
<dbReference type="GO" id="GO:0090560">
    <property type="term" value="F:2-(3-amino-3-carboxypropyl)histidine synthase activity"/>
    <property type="evidence" value="ECO:0007669"/>
    <property type="project" value="InterPro"/>
</dbReference>
<keyword evidence="7 10" id="KW-0411">Iron-sulfur</keyword>
<dbReference type="GO" id="GO:0046872">
    <property type="term" value="F:metal ion binding"/>
    <property type="evidence" value="ECO:0007669"/>
    <property type="project" value="UniProtKB-KW"/>
</dbReference>
<accession>A0AAF0IXX9</accession>
<keyword evidence="6 10" id="KW-0408">Iron</keyword>
<evidence type="ECO:0000256" key="2">
    <source>
        <dbReference type="ARBA" id="ARBA00005156"/>
    </source>
</evidence>
<evidence type="ECO:0000256" key="7">
    <source>
        <dbReference type="ARBA" id="ARBA00023014"/>
    </source>
</evidence>
<comment type="function">
    <text evidence="10">Required for the first step of diphthamide biosynthesis, a post-translational modification of histidine which occurs in elongation factor 2. DPH1 and DPH2 transfer a 3-amino-3-carboxypropyl (ACP) group from S-adenosyl-L-methionine (SAM) to a histidine residue, the reaction is assisted by a reduction system comprising DPH3 and a NADH-dependent reductase. Facilitates the reduction of the catalytic iron-sulfur cluster found in the DPH1 subunit.</text>
</comment>
<dbReference type="Gene3D" id="3.40.50.11840">
    <property type="entry name" value="Diphthamide synthesis DPH1/DPH2 domain 1"/>
    <property type="match status" value="1"/>
</dbReference>
<evidence type="ECO:0000256" key="8">
    <source>
        <dbReference type="ARBA" id="ARBA00034128"/>
    </source>
</evidence>
<sequence length="571" mass="61403">MATAFSSADAAVIEHEVELDADAVHATAAHTHQAVEDVYCVARTAHDLVFLPGTDTRIEPPLRRVALQFPDEALIDSVPLFHALQRALRTLTDDPPQLYVLADTSYGSCCVDEVAAAHVAADAVVHYGHTCLSPTARVPALYVFPRHAIDAADAAAGLRRAAHELDLAHAQALVLTYDVAYAHAADAVAAELARDAPHGLPLVVSHTDTHPAYEARLAARAHGSGDARPSPRADAPSALATSLLGAGRTVALPPGVALEHTAVLYLGPESRALTHLLLALGAQHPVASYDPRTQRARTETGRTNRLLMRRYATIQKARDASVIGLVIGTLGVQHYLPLVRELRRVLTSPVSQRKVYTISVGKLNPAKLANFQEIDAFVLVACPENSLLDTKEFLRPIVTPWEMLLAVRAHSGREVPWSGDYVLDLGDAVRDAADIATDEAREEQPHYSFVTGSYVTRTRYGAEPEPADVAETGQALQRLDVAPHELAVRDEAGRMVKVLDSAALAHHPQRTWRGLDREEGAGAPAALEQGMAGFAQEYWAADGEREGAALRHRDTHDGAAAPRHDATHPDA</sequence>
<dbReference type="Pfam" id="PF01866">
    <property type="entry name" value="Diphthamide_syn"/>
    <property type="match status" value="1"/>
</dbReference>
<comment type="cofactor">
    <cofactor evidence="1">
        <name>[4Fe-4S] cluster</name>
        <dbReference type="ChEBI" id="CHEBI:49883"/>
    </cofactor>
</comment>
<evidence type="ECO:0000256" key="6">
    <source>
        <dbReference type="ARBA" id="ARBA00023004"/>
    </source>
</evidence>
<dbReference type="InterPro" id="IPR042265">
    <property type="entry name" value="DPH1/DPH2_3"/>
</dbReference>
<reference evidence="12" key="1">
    <citation type="submission" date="2023-03" db="EMBL/GenBank/DDBJ databases">
        <title>Mating type loci evolution in Malassezia.</title>
        <authorList>
            <person name="Coelho M.A."/>
        </authorList>
    </citation>
    <scope>NUCLEOTIDE SEQUENCE</scope>
    <source>
        <strain evidence="12">CBS 7876</strain>
    </source>
</reference>
<keyword evidence="10" id="KW-0963">Cytoplasm</keyword>
<evidence type="ECO:0000256" key="11">
    <source>
        <dbReference type="SAM" id="MobiDB-lite"/>
    </source>
</evidence>
<dbReference type="InterPro" id="IPR010014">
    <property type="entry name" value="DHP2"/>
</dbReference>
<comment type="subcellular location">
    <subcellularLocation>
        <location evidence="10">Cytoplasm</location>
    </subcellularLocation>
</comment>
<comment type="subunit">
    <text evidence="8">Component of the 2-(3-amino-3-carboxypropyl)histidine synthase complex composed of DPH1, DPH2, DPH3 and a NADH-dependent reductase, predominantly CBR1.</text>
</comment>
<dbReference type="EMBL" id="CP119942">
    <property type="protein sequence ID" value="WFD04596.1"/>
    <property type="molecule type" value="Genomic_DNA"/>
</dbReference>
<dbReference type="NCBIfam" id="TIGR00272">
    <property type="entry name" value="DPH2"/>
    <property type="match status" value="1"/>
</dbReference>
<evidence type="ECO:0000313" key="12">
    <source>
        <dbReference type="EMBL" id="WFD04596.1"/>
    </source>
</evidence>
<dbReference type="GO" id="GO:0051536">
    <property type="term" value="F:iron-sulfur cluster binding"/>
    <property type="evidence" value="ECO:0007669"/>
    <property type="project" value="UniProtKB-KW"/>
</dbReference>
<evidence type="ECO:0000256" key="5">
    <source>
        <dbReference type="ARBA" id="ARBA00022723"/>
    </source>
</evidence>
<dbReference type="InterPro" id="IPR042263">
    <property type="entry name" value="DPH1/DPH2_1"/>
</dbReference>
<feature type="region of interest" description="Disordered" evidence="11">
    <location>
        <begin position="543"/>
        <end position="571"/>
    </location>
</feature>
<dbReference type="Gene3D" id="3.40.50.11860">
    <property type="entry name" value="Diphthamide synthesis DPH1/DPH2 domain 3"/>
    <property type="match status" value="1"/>
</dbReference>
<dbReference type="InterPro" id="IPR016435">
    <property type="entry name" value="DPH1/DPH2"/>
</dbReference>
<proteinExistence type="inferred from homology"/>
<dbReference type="NCBIfam" id="TIGR00322">
    <property type="entry name" value="diphth2_R"/>
    <property type="match status" value="1"/>
</dbReference>
<dbReference type="AlphaFoldDB" id="A0AAF0IXX9"/>
<comment type="similarity">
    <text evidence="3 10">Belongs to the DPH1/DPH2 family. DPH2 subfamily.</text>
</comment>
<dbReference type="SFLD" id="SFLDG01121">
    <property type="entry name" value="Diphthamide_biosynthesis"/>
    <property type="match status" value="1"/>
</dbReference>
<keyword evidence="13" id="KW-1185">Reference proteome</keyword>
<protein>
    <recommendedName>
        <fullName evidence="4 10">2-(3-amino-3-carboxypropyl)histidine synthase subunit 2</fullName>
    </recommendedName>
</protein>
<organism evidence="12 13">
    <name type="scientific">Malassezia obtusa</name>
    <dbReference type="NCBI Taxonomy" id="76774"/>
    <lineage>
        <taxon>Eukaryota</taxon>
        <taxon>Fungi</taxon>
        <taxon>Dikarya</taxon>
        <taxon>Basidiomycota</taxon>
        <taxon>Ustilaginomycotina</taxon>
        <taxon>Malasseziomycetes</taxon>
        <taxon>Malasseziales</taxon>
        <taxon>Malasseziaceae</taxon>
        <taxon>Malassezia</taxon>
    </lineage>
</organism>
<evidence type="ECO:0000256" key="9">
    <source>
        <dbReference type="ARBA" id="ARBA00054092"/>
    </source>
</evidence>
<keyword evidence="5 10" id="KW-0479">Metal-binding</keyword>
<evidence type="ECO:0000313" key="13">
    <source>
        <dbReference type="Proteomes" id="UP001214603"/>
    </source>
</evidence>
<evidence type="ECO:0000256" key="3">
    <source>
        <dbReference type="ARBA" id="ARBA00006179"/>
    </source>
</evidence>
<comment type="function">
    <text evidence="9">Required for the first step of diphthamide biosynthesis, a post-translational modification of histidine which occurs in elongation factor 2. DPH1 and DPH2 transfer a 3-amino-3-carboxypropyl (ACP) group from S-adenosyl-L-methionine (SAM) to a histidine residue, the reaction is assisted by a reduction system comprising DPH3 and a NADH-dependent reductase, predominantly CBR1. Facilitates the reduction of the catalytic iron-sulfur cluster found in the DPH1 subunit.</text>
</comment>
<dbReference type="SFLD" id="SFLDS00032">
    <property type="entry name" value="Radical_SAM_3-amino-3-carboxyp"/>
    <property type="match status" value="1"/>
</dbReference>
<name>A0AAF0IXX9_9BASI</name>
<evidence type="ECO:0000256" key="4">
    <source>
        <dbReference type="ARBA" id="ARBA00021914"/>
    </source>
</evidence>
<gene>
    <name evidence="12" type="primary">DPH2</name>
    <name evidence="12" type="ORF">MOBT1_003309</name>
</gene>